<comment type="caution">
    <text evidence="2">The sequence shown here is derived from an EMBL/GenBank/DDBJ whole genome shotgun (WGS) entry which is preliminary data.</text>
</comment>
<gene>
    <name evidence="2" type="ORF">LCGC14_0512000</name>
</gene>
<dbReference type="Pfam" id="PF13524">
    <property type="entry name" value="Glyco_trans_1_2"/>
    <property type="match status" value="1"/>
</dbReference>
<organism evidence="2">
    <name type="scientific">marine sediment metagenome</name>
    <dbReference type="NCBI Taxonomy" id="412755"/>
    <lineage>
        <taxon>unclassified sequences</taxon>
        <taxon>metagenomes</taxon>
        <taxon>ecological metagenomes</taxon>
    </lineage>
</organism>
<protein>
    <recommendedName>
        <fullName evidence="1">Spore protein YkvP/CgeB glycosyl transferase-like domain-containing protein</fullName>
    </recommendedName>
</protein>
<proteinExistence type="predicted"/>
<reference evidence="2" key="1">
    <citation type="journal article" date="2015" name="Nature">
        <title>Complex archaea that bridge the gap between prokaryotes and eukaryotes.</title>
        <authorList>
            <person name="Spang A."/>
            <person name="Saw J.H."/>
            <person name="Jorgensen S.L."/>
            <person name="Zaremba-Niedzwiedzka K."/>
            <person name="Martijn J."/>
            <person name="Lind A.E."/>
            <person name="van Eijk R."/>
            <person name="Schleper C."/>
            <person name="Guy L."/>
            <person name="Ettema T.J."/>
        </authorList>
    </citation>
    <scope>NUCLEOTIDE SEQUENCE</scope>
</reference>
<evidence type="ECO:0000313" key="2">
    <source>
        <dbReference type="EMBL" id="KKN62404.1"/>
    </source>
</evidence>
<accession>A0A0F9S5R3</accession>
<feature type="domain" description="Spore protein YkvP/CgeB glycosyl transferase-like" evidence="1">
    <location>
        <begin position="172"/>
        <end position="300"/>
    </location>
</feature>
<dbReference type="EMBL" id="LAZR01000625">
    <property type="protein sequence ID" value="KKN62404.1"/>
    <property type="molecule type" value="Genomic_DNA"/>
</dbReference>
<name>A0A0F9S5R3_9ZZZZ</name>
<dbReference type="InterPro" id="IPR055259">
    <property type="entry name" value="YkvP/CgeB_Glyco_trans-like"/>
</dbReference>
<dbReference type="AlphaFoldDB" id="A0A0F9S5R3"/>
<evidence type="ECO:0000259" key="1">
    <source>
        <dbReference type="Pfam" id="PF13524"/>
    </source>
</evidence>
<sequence length="310" mass="36021">MKILVCHNPLEIGPVAVDLLYSLPKISGVKLIWPEMDTKIIKSADFALLLSPPSHHYEMLEQHQKMIEFLPVVIINGRDMPAPTNWERLMKGRTAIIEFRREWLFNDNLADNIYPLNFCSREGHLMKPEFKKKEIDIFFAGTTNSARPTHIMRKFVGKRILDYFPKSIILFERYSSDSEHKSLLHSSWIGLQIIVGNYYEPHIGTSGYSSQRTYDIPSYGSFALRNEISKFQYIPNDFTDGINVKEFPITLATLEDDTKNIIEVIEDLLSNKDKLKEMTEAGFQHLKKYHLAKHRANYLINIVEERLKLC</sequence>